<gene>
    <name evidence="1" type="ORF">BURMUCGD2_1720</name>
</gene>
<dbReference type="EMBL" id="ACFC01000028">
    <property type="protein sequence ID" value="EEE03399.1"/>
    <property type="molecule type" value="Genomic_DNA"/>
</dbReference>
<dbReference type="AlphaFoldDB" id="B9C0Q8"/>
<accession>B9C0Q8</accession>
<proteinExistence type="predicted"/>
<evidence type="ECO:0000313" key="2">
    <source>
        <dbReference type="Proteomes" id="UP000004535"/>
    </source>
</evidence>
<comment type="caution">
    <text evidence="1">The sequence shown here is derived from an EMBL/GenBank/DDBJ whole genome shotgun (WGS) entry which is preliminary data.</text>
</comment>
<evidence type="ECO:0000313" key="1">
    <source>
        <dbReference type="EMBL" id="EEE03399.1"/>
    </source>
</evidence>
<protein>
    <submittedName>
        <fullName evidence="1">Uncharacterized protein</fullName>
    </submittedName>
</protein>
<sequence>MAYVDISHSGLHLNLRFSCRMRRSGTRPVVLLVFVWPRRARVGLCRLCRIAVSLLSMHTGCPAEREPAHVLRRVQNMCRMPAITPS</sequence>
<organism evidence="1 2">
    <name type="scientific">Burkholderia multivorans CGD2</name>
    <dbReference type="NCBI Taxonomy" id="513052"/>
    <lineage>
        <taxon>Bacteria</taxon>
        <taxon>Pseudomonadati</taxon>
        <taxon>Pseudomonadota</taxon>
        <taxon>Betaproteobacteria</taxon>
        <taxon>Burkholderiales</taxon>
        <taxon>Burkholderiaceae</taxon>
        <taxon>Burkholderia</taxon>
        <taxon>Burkholderia cepacia complex</taxon>
    </lineage>
</organism>
<dbReference type="Proteomes" id="UP000004535">
    <property type="component" value="Unassembled WGS sequence"/>
</dbReference>
<name>B9C0Q8_9BURK</name>
<reference evidence="1 2" key="1">
    <citation type="journal article" date="2012" name="J. Bacteriol.">
        <title>Draft Genome Sequence Determination for Cystic Fibrosis and Chronic Granulomatous Disease Burkholderia multivorans Isolates.</title>
        <authorList>
            <person name="Varga J.J."/>
            <person name="Losada L."/>
            <person name="Zelazny A.M."/>
            <person name="Brinkac L."/>
            <person name="Harkins D."/>
            <person name="Radune D."/>
            <person name="Hostetler J."/>
            <person name="Sampaio E.P."/>
            <person name="Ronning C.M."/>
            <person name="Nierman W.C."/>
            <person name="Greenberg D.E."/>
            <person name="Holland S.M."/>
            <person name="Goldberg J.B."/>
        </authorList>
    </citation>
    <scope>NUCLEOTIDE SEQUENCE [LARGE SCALE GENOMIC DNA]</scope>
    <source>
        <strain evidence="1 2">CGD2</strain>
    </source>
</reference>